<name>A0A6H5I354_9HYME</name>
<protein>
    <submittedName>
        <fullName evidence="2">Uncharacterized protein</fullName>
    </submittedName>
</protein>
<dbReference type="AlphaFoldDB" id="A0A6H5I354"/>
<proteinExistence type="predicted"/>
<accession>A0A6H5I354</accession>
<evidence type="ECO:0000256" key="1">
    <source>
        <dbReference type="SAM" id="MobiDB-lite"/>
    </source>
</evidence>
<sequence length="385" mass="45203">MSTWPLMKGSRRASDSAIGRQKGHRQRTACKGPNNLCVICQERGAEQDDGQSFPRPQVELSSARRSLRTDNDENLRSTSIMRGCPGPALRYHQQAAHRPWAILSTLSFQYPDRFNSEKKIGHTHLKEDSFFPEYIRSMKEMLSDTKTYRRVSRNPLEELQSNVYGFLRHLNDNEFLEYKYKNRALTQTNTTLAKCYGLPKIHKPSTYRKFWSFEGQTQRIQYKNPKNITFMSLRVVESESKFIWTIPVNFYTFMESCIIRKNFIFEHAQFENPCFAHAVLKKSIYRGRAGQVLWIDTLILADIRNRQKRRKTHVRRNSLTCSERSETIRPAAVQKVSQNFLNSLPHVSSNVHRNKHQLYNNTLYRTSHKSRCLWISRTTSIIKDQ</sequence>
<reference evidence="2 3" key="1">
    <citation type="submission" date="2020-02" db="EMBL/GenBank/DDBJ databases">
        <authorList>
            <person name="Ferguson B K."/>
        </authorList>
    </citation>
    <scope>NUCLEOTIDE SEQUENCE [LARGE SCALE GENOMIC DNA]</scope>
</reference>
<evidence type="ECO:0000313" key="3">
    <source>
        <dbReference type="Proteomes" id="UP000479190"/>
    </source>
</evidence>
<dbReference type="EMBL" id="CADCXV010000569">
    <property type="protein sequence ID" value="CAB0030915.1"/>
    <property type="molecule type" value="Genomic_DNA"/>
</dbReference>
<keyword evidence="3" id="KW-1185">Reference proteome</keyword>
<feature type="region of interest" description="Disordered" evidence="1">
    <location>
        <begin position="47"/>
        <end position="71"/>
    </location>
</feature>
<dbReference type="Proteomes" id="UP000479190">
    <property type="component" value="Unassembled WGS sequence"/>
</dbReference>
<gene>
    <name evidence="2" type="ORF">TBRA_LOCUS2900</name>
</gene>
<dbReference type="OrthoDB" id="7698743at2759"/>
<feature type="region of interest" description="Disordered" evidence="1">
    <location>
        <begin position="1"/>
        <end position="28"/>
    </location>
</feature>
<feature type="non-terminal residue" evidence="2">
    <location>
        <position position="385"/>
    </location>
</feature>
<evidence type="ECO:0000313" key="2">
    <source>
        <dbReference type="EMBL" id="CAB0030915.1"/>
    </source>
</evidence>
<organism evidence="2 3">
    <name type="scientific">Trichogramma brassicae</name>
    <dbReference type="NCBI Taxonomy" id="86971"/>
    <lineage>
        <taxon>Eukaryota</taxon>
        <taxon>Metazoa</taxon>
        <taxon>Ecdysozoa</taxon>
        <taxon>Arthropoda</taxon>
        <taxon>Hexapoda</taxon>
        <taxon>Insecta</taxon>
        <taxon>Pterygota</taxon>
        <taxon>Neoptera</taxon>
        <taxon>Endopterygota</taxon>
        <taxon>Hymenoptera</taxon>
        <taxon>Apocrita</taxon>
        <taxon>Proctotrupomorpha</taxon>
        <taxon>Chalcidoidea</taxon>
        <taxon>Trichogrammatidae</taxon>
        <taxon>Trichogramma</taxon>
    </lineage>
</organism>